<dbReference type="AlphaFoldDB" id="A0A850QZQ9"/>
<dbReference type="PANTHER" id="PTHR30576:SF0">
    <property type="entry name" value="UNDECAPRENYL-PHOSPHATE N-ACETYLGALACTOSAMINYL 1-PHOSPHATE TRANSFERASE-RELATED"/>
    <property type="match status" value="1"/>
</dbReference>
<evidence type="ECO:0000313" key="9">
    <source>
        <dbReference type="EMBL" id="NVP02080.1"/>
    </source>
</evidence>
<evidence type="ECO:0000256" key="1">
    <source>
        <dbReference type="ARBA" id="ARBA00004141"/>
    </source>
</evidence>
<gene>
    <name evidence="9" type="ORF">HWA77_17850</name>
</gene>
<evidence type="ECO:0000256" key="5">
    <source>
        <dbReference type="ARBA" id="ARBA00022989"/>
    </source>
</evidence>
<name>A0A850QZQ9_PHODD</name>
<keyword evidence="3 9" id="KW-0808">Transferase</keyword>
<sequence length="321" mass="36660">MSETTSIKEVADISNVDTQSTASATSCIHVYCPKDQEETLLNILKRNNICYTINDYSISSFKGKTICHFRSAEFNDEENAFLVTATESGAWVEPIVSYLDRKLGYTETELLLPTYFLHQKAFSILSKRSSRAVKRVIDIIFVILLAKIAIPVGLITALLIKLESPGPVFFRQKRTGQYNKEFEVIKFRSMRNDAEKNGAQWASKNDARVTRVGKFIRKTRIDELPQLINIVKGEMSLVGPRPEREVFIETLEKEIPYYRFRHAVKPGVTGLAQVKYAYGASVEDAVWKHKYDIYYIKHQSAWLDLKVILLTVKTVIFGMGR</sequence>
<protein>
    <submittedName>
        <fullName evidence="9">Sugar transferase</fullName>
    </submittedName>
</protein>
<proteinExistence type="inferred from homology"/>
<keyword evidence="5 7" id="KW-1133">Transmembrane helix</keyword>
<dbReference type="InterPro" id="IPR003362">
    <property type="entry name" value="Bact_transf"/>
</dbReference>
<accession>A0A850QZQ9</accession>
<dbReference type="PANTHER" id="PTHR30576">
    <property type="entry name" value="COLANIC BIOSYNTHESIS UDP-GLUCOSE LIPID CARRIER TRANSFERASE"/>
    <property type="match status" value="1"/>
</dbReference>
<dbReference type="NCBIfam" id="TIGR03025">
    <property type="entry name" value="EPS_sugtrans"/>
    <property type="match status" value="1"/>
</dbReference>
<organism evidence="9 10">
    <name type="scientific">Photobacterium damselae subsp. damselae</name>
    <name type="common">Listonella damsela</name>
    <dbReference type="NCBI Taxonomy" id="85581"/>
    <lineage>
        <taxon>Bacteria</taxon>
        <taxon>Pseudomonadati</taxon>
        <taxon>Pseudomonadota</taxon>
        <taxon>Gammaproteobacteria</taxon>
        <taxon>Vibrionales</taxon>
        <taxon>Vibrionaceae</taxon>
        <taxon>Photobacterium</taxon>
    </lineage>
</organism>
<dbReference type="EMBL" id="JABXOR010001125">
    <property type="protein sequence ID" value="NVP02080.1"/>
    <property type="molecule type" value="Genomic_DNA"/>
</dbReference>
<dbReference type="InterPro" id="IPR017475">
    <property type="entry name" value="EPS_sugar_tfrase"/>
</dbReference>
<evidence type="ECO:0000256" key="7">
    <source>
        <dbReference type="SAM" id="Phobius"/>
    </source>
</evidence>
<dbReference type="GO" id="GO:0016780">
    <property type="term" value="F:phosphotransferase activity, for other substituted phosphate groups"/>
    <property type="evidence" value="ECO:0007669"/>
    <property type="project" value="TreeGrafter"/>
</dbReference>
<evidence type="ECO:0000259" key="8">
    <source>
        <dbReference type="Pfam" id="PF02397"/>
    </source>
</evidence>
<evidence type="ECO:0000256" key="2">
    <source>
        <dbReference type="ARBA" id="ARBA00006464"/>
    </source>
</evidence>
<feature type="domain" description="Bacterial sugar transferase" evidence="8">
    <location>
        <begin position="134"/>
        <end position="316"/>
    </location>
</feature>
<dbReference type="GO" id="GO:0016020">
    <property type="term" value="C:membrane"/>
    <property type="evidence" value="ECO:0007669"/>
    <property type="project" value="UniProtKB-SubCell"/>
</dbReference>
<evidence type="ECO:0000313" key="10">
    <source>
        <dbReference type="Proteomes" id="UP000533429"/>
    </source>
</evidence>
<comment type="caution">
    <text evidence="9">The sequence shown here is derived from an EMBL/GenBank/DDBJ whole genome shotgun (WGS) entry which is preliminary data.</text>
</comment>
<reference evidence="9 10" key="1">
    <citation type="submission" date="2020-06" db="EMBL/GenBank/DDBJ databases">
        <title>Photobacterium damselae subsp. damselae comparative genomics.</title>
        <authorList>
            <person name="Osorio C.R."/>
        </authorList>
    </citation>
    <scope>NUCLEOTIDE SEQUENCE [LARGE SCALE GENOMIC DNA]</scope>
    <source>
        <strain evidence="9 10">TW250/03</strain>
    </source>
</reference>
<comment type="subcellular location">
    <subcellularLocation>
        <location evidence="1">Membrane</location>
        <topology evidence="1">Multi-pass membrane protein</topology>
    </subcellularLocation>
</comment>
<evidence type="ECO:0000256" key="4">
    <source>
        <dbReference type="ARBA" id="ARBA00022692"/>
    </source>
</evidence>
<evidence type="ECO:0000256" key="6">
    <source>
        <dbReference type="ARBA" id="ARBA00023136"/>
    </source>
</evidence>
<evidence type="ECO:0000256" key="3">
    <source>
        <dbReference type="ARBA" id="ARBA00022679"/>
    </source>
</evidence>
<feature type="transmembrane region" description="Helical" evidence="7">
    <location>
        <begin position="136"/>
        <end position="160"/>
    </location>
</feature>
<comment type="similarity">
    <text evidence="2">Belongs to the bacterial sugar transferase family.</text>
</comment>
<keyword evidence="6 7" id="KW-0472">Membrane</keyword>
<dbReference type="Pfam" id="PF02397">
    <property type="entry name" value="Bac_transf"/>
    <property type="match status" value="1"/>
</dbReference>
<dbReference type="Proteomes" id="UP000533429">
    <property type="component" value="Unassembled WGS sequence"/>
</dbReference>
<keyword evidence="4 7" id="KW-0812">Transmembrane</keyword>